<dbReference type="AlphaFoldDB" id="A0A516KCV1"/>
<keyword evidence="6 11" id="KW-0547">Nucleotide-binding</keyword>
<dbReference type="GO" id="GO:0009236">
    <property type="term" value="P:cobalamin biosynthetic process"/>
    <property type="evidence" value="ECO:0007669"/>
    <property type="project" value="InterPro"/>
</dbReference>
<organism evidence="13 14">
    <name type="scientific">Radiobacillus deserti</name>
    <dbReference type="NCBI Taxonomy" id="2594883"/>
    <lineage>
        <taxon>Bacteria</taxon>
        <taxon>Bacillati</taxon>
        <taxon>Bacillota</taxon>
        <taxon>Bacilli</taxon>
        <taxon>Bacillales</taxon>
        <taxon>Bacillaceae</taxon>
        <taxon>Radiobacillus</taxon>
    </lineage>
</organism>
<evidence type="ECO:0000256" key="6">
    <source>
        <dbReference type="ARBA" id="ARBA00022741"/>
    </source>
</evidence>
<dbReference type="CDD" id="cd01415">
    <property type="entry name" value="SAICAR_synt_PurC"/>
    <property type="match status" value="1"/>
</dbReference>
<keyword evidence="8 11" id="KW-0067">ATP-binding</keyword>
<dbReference type="EC" id="6.3.2.6" evidence="3 11"/>
<dbReference type="Gene3D" id="3.30.200.20">
    <property type="entry name" value="Phosphorylase Kinase, domain 1"/>
    <property type="match status" value="1"/>
</dbReference>
<dbReference type="KEGG" id="aqt:FN924_02895"/>
<evidence type="ECO:0000256" key="9">
    <source>
        <dbReference type="ARBA" id="ARBA00030409"/>
    </source>
</evidence>
<dbReference type="Gene3D" id="3.30.470.20">
    <property type="entry name" value="ATP-grasp fold, B domain"/>
    <property type="match status" value="1"/>
</dbReference>
<evidence type="ECO:0000259" key="12">
    <source>
        <dbReference type="Pfam" id="PF01259"/>
    </source>
</evidence>
<proteinExistence type="inferred from homology"/>
<dbReference type="InterPro" id="IPR018236">
    <property type="entry name" value="SAICAR_synthetase_CS"/>
</dbReference>
<evidence type="ECO:0000256" key="8">
    <source>
        <dbReference type="ARBA" id="ARBA00022840"/>
    </source>
</evidence>
<dbReference type="InterPro" id="IPR001636">
    <property type="entry name" value="SAICAR_synth"/>
</dbReference>
<comment type="similarity">
    <text evidence="2 11">Belongs to the SAICAR synthetase family.</text>
</comment>
<dbReference type="GO" id="GO:0006189">
    <property type="term" value="P:'de novo' IMP biosynthetic process"/>
    <property type="evidence" value="ECO:0007669"/>
    <property type="project" value="UniProtKB-UniRule"/>
</dbReference>
<comment type="catalytic activity">
    <reaction evidence="10 11">
        <text>5-amino-1-(5-phospho-D-ribosyl)imidazole-4-carboxylate + L-aspartate + ATP = (2S)-2-[5-amino-1-(5-phospho-beta-D-ribosyl)imidazole-4-carboxamido]succinate + ADP + phosphate + 2 H(+)</text>
        <dbReference type="Rhea" id="RHEA:22628"/>
        <dbReference type="ChEBI" id="CHEBI:15378"/>
        <dbReference type="ChEBI" id="CHEBI:29991"/>
        <dbReference type="ChEBI" id="CHEBI:30616"/>
        <dbReference type="ChEBI" id="CHEBI:43474"/>
        <dbReference type="ChEBI" id="CHEBI:58443"/>
        <dbReference type="ChEBI" id="CHEBI:77657"/>
        <dbReference type="ChEBI" id="CHEBI:456216"/>
        <dbReference type="EC" id="6.3.2.6"/>
    </reaction>
</comment>
<reference evidence="13 14" key="1">
    <citation type="submission" date="2019-07" db="EMBL/GenBank/DDBJ databases">
        <authorList>
            <person name="Li J."/>
        </authorList>
    </citation>
    <scope>NUCLEOTIDE SEQUENCE [LARGE SCALE GENOMIC DNA]</scope>
    <source>
        <strain evidence="13 14">TKL69</strain>
    </source>
</reference>
<protein>
    <recommendedName>
        <fullName evidence="4 11">Phosphoribosylaminoimidazole-succinocarboxamide synthase</fullName>
        <ecNumber evidence="3 11">6.3.2.6</ecNumber>
    </recommendedName>
    <alternativeName>
        <fullName evidence="9 11">SAICAR synthetase</fullName>
    </alternativeName>
</protein>
<dbReference type="InterPro" id="IPR050089">
    <property type="entry name" value="SAICAR_synthetase"/>
</dbReference>
<dbReference type="UniPathway" id="UPA00074">
    <property type="reaction ID" value="UER00131"/>
</dbReference>
<evidence type="ECO:0000256" key="4">
    <source>
        <dbReference type="ARBA" id="ARBA00016460"/>
    </source>
</evidence>
<dbReference type="PANTHER" id="PTHR43599">
    <property type="entry name" value="MULTIFUNCTIONAL PROTEIN ADE2"/>
    <property type="match status" value="1"/>
</dbReference>
<dbReference type="PROSITE" id="PS01057">
    <property type="entry name" value="SAICAR_SYNTHETASE_1"/>
    <property type="match status" value="1"/>
</dbReference>
<evidence type="ECO:0000256" key="2">
    <source>
        <dbReference type="ARBA" id="ARBA00010190"/>
    </source>
</evidence>
<dbReference type="Pfam" id="PF01259">
    <property type="entry name" value="SAICAR_synt"/>
    <property type="match status" value="1"/>
</dbReference>
<dbReference type="FunFam" id="3.30.470.20:FF:000006">
    <property type="entry name" value="Phosphoribosylaminoimidazole-succinocarboxamide synthase"/>
    <property type="match status" value="1"/>
</dbReference>
<sequence>MKGDLLYEGKAKKVFLVEGDSQALILSYKNDATAFNGKKKANFIGKGKYNNLITAKIFDYLHRKGIKTHFQKSLNDTEQLVTKTTIIPVEVVVRNVAAGSITKRLGIKEKTVFSPPLVELFYKNDDLSDPLINEEHARILTNVDPFEIEQIKEAARAINDLLLAFFQSVNLQLADFKLEFGKDAKGNLLLADEISPDTCRLWDMETGEKMDKDVFREDIGDLIETYDAILQRLEAVK</sequence>
<evidence type="ECO:0000313" key="14">
    <source>
        <dbReference type="Proteomes" id="UP000315215"/>
    </source>
</evidence>
<dbReference type="PROSITE" id="PS01058">
    <property type="entry name" value="SAICAR_SYNTHETASE_2"/>
    <property type="match status" value="1"/>
</dbReference>
<evidence type="ECO:0000256" key="3">
    <source>
        <dbReference type="ARBA" id="ARBA00012217"/>
    </source>
</evidence>
<dbReference type="GO" id="GO:0004639">
    <property type="term" value="F:phosphoribosylaminoimidazolesuccinocarboxamide synthase activity"/>
    <property type="evidence" value="ECO:0007669"/>
    <property type="project" value="UniProtKB-UniRule"/>
</dbReference>
<dbReference type="EMBL" id="CP041666">
    <property type="protein sequence ID" value="QDP39233.1"/>
    <property type="molecule type" value="Genomic_DNA"/>
</dbReference>
<dbReference type="NCBIfam" id="TIGR00081">
    <property type="entry name" value="purC"/>
    <property type="match status" value="1"/>
</dbReference>
<dbReference type="OrthoDB" id="9801549at2"/>
<evidence type="ECO:0000313" key="13">
    <source>
        <dbReference type="EMBL" id="QDP39233.1"/>
    </source>
</evidence>
<name>A0A516KCV1_9BACI</name>
<dbReference type="InterPro" id="IPR028923">
    <property type="entry name" value="SAICAR_synt/ADE2_N"/>
</dbReference>
<keyword evidence="14" id="KW-1185">Reference proteome</keyword>
<dbReference type="InterPro" id="IPR033934">
    <property type="entry name" value="SAICAR_synt_PurC"/>
</dbReference>
<evidence type="ECO:0000256" key="1">
    <source>
        <dbReference type="ARBA" id="ARBA00004672"/>
    </source>
</evidence>
<keyword evidence="5 11" id="KW-0436">Ligase</keyword>
<gene>
    <name evidence="11" type="primary">purC</name>
    <name evidence="13" type="ORF">FN924_02895</name>
</gene>
<evidence type="ECO:0000256" key="10">
    <source>
        <dbReference type="ARBA" id="ARBA00048475"/>
    </source>
</evidence>
<comment type="pathway">
    <text evidence="1 11">Purine metabolism; IMP biosynthesis via de novo pathway; 5-amino-1-(5-phospho-D-ribosyl)imidazole-4-carboxamide from 5-amino-1-(5-phospho-D-ribosyl)imidazole-4-carboxylate: step 1/2.</text>
</comment>
<dbReference type="SUPFAM" id="SSF56104">
    <property type="entry name" value="SAICAR synthase-like"/>
    <property type="match status" value="1"/>
</dbReference>
<dbReference type="HAMAP" id="MF_00137">
    <property type="entry name" value="SAICAR_synth"/>
    <property type="match status" value="1"/>
</dbReference>
<keyword evidence="7 11" id="KW-0658">Purine biosynthesis</keyword>
<accession>A0A516KCV1</accession>
<evidence type="ECO:0000256" key="7">
    <source>
        <dbReference type="ARBA" id="ARBA00022755"/>
    </source>
</evidence>
<evidence type="ECO:0000256" key="5">
    <source>
        <dbReference type="ARBA" id="ARBA00022598"/>
    </source>
</evidence>
<feature type="domain" description="SAICAR synthetase/ADE2 N-terminal" evidence="12">
    <location>
        <begin position="5"/>
        <end position="232"/>
    </location>
</feature>
<dbReference type="GO" id="GO:0005524">
    <property type="term" value="F:ATP binding"/>
    <property type="evidence" value="ECO:0007669"/>
    <property type="project" value="UniProtKB-KW"/>
</dbReference>
<evidence type="ECO:0000256" key="11">
    <source>
        <dbReference type="HAMAP-Rule" id="MF_00137"/>
    </source>
</evidence>
<dbReference type="Proteomes" id="UP000315215">
    <property type="component" value="Chromosome"/>
</dbReference>
<dbReference type="RefSeq" id="WP_143891983.1">
    <property type="nucleotide sequence ID" value="NZ_CP041666.1"/>
</dbReference>
<dbReference type="PANTHER" id="PTHR43599:SF3">
    <property type="entry name" value="SI:DKEY-6E2.2"/>
    <property type="match status" value="1"/>
</dbReference>